<evidence type="ECO:0000313" key="4">
    <source>
        <dbReference type="Proteomes" id="UP000722791"/>
    </source>
</evidence>
<dbReference type="PANTHER" id="PTHR44329">
    <property type="entry name" value="SERINE/THREONINE-PROTEIN KINASE TNNI3K-RELATED"/>
    <property type="match status" value="1"/>
</dbReference>
<reference evidence="3" key="1">
    <citation type="journal article" date="2021" name="Proc. Natl. Acad. Sci. U.S.A.">
        <title>Three genomes in the algal genus Volvox reveal the fate of a haploid sex-determining region after a transition to homothallism.</title>
        <authorList>
            <person name="Yamamoto K."/>
            <person name="Hamaji T."/>
            <person name="Kawai-Toyooka H."/>
            <person name="Matsuzaki R."/>
            <person name="Takahashi F."/>
            <person name="Nishimura Y."/>
            <person name="Kawachi M."/>
            <person name="Noguchi H."/>
            <person name="Minakuchi Y."/>
            <person name="Umen J.G."/>
            <person name="Toyoda A."/>
            <person name="Nozaki H."/>
        </authorList>
    </citation>
    <scope>NUCLEOTIDE SEQUENCE</scope>
    <source>
        <strain evidence="3">NIES-3785</strain>
    </source>
</reference>
<gene>
    <name evidence="3" type="ORF">Vretimale_424</name>
</gene>
<dbReference type="Pfam" id="PF07714">
    <property type="entry name" value="PK_Tyr_Ser-Thr"/>
    <property type="match status" value="2"/>
</dbReference>
<dbReference type="SMART" id="SM00220">
    <property type="entry name" value="S_TKc"/>
    <property type="match status" value="1"/>
</dbReference>
<feature type="region of interest" description="Disordered" evidence="1">
    <location>
        <begin position="890"/>
        <end position="929"/>
    </location>
</feature>
<dbReference type="Gene3D" id="3.30.200.20">
    <property type="entry name" value="Phosphorylase Kinase, domain 1"/>
    <property type="match status" value="1"/>
</dbReference>
<protein>
    <submittedName>
        <fullName evidence="3">Uncharacterized protein</fullName>
    </submittedName>
</protein>
<dbReference type="SUPFAM" id="SSF56112">
    <property type="entry name" value="Protein kinase-like (PK-like)"/>
    <property type="match status" value="1"/>
</dbReference>
<dbReference type="Gene3D" id="1.10.510.10">
    <property type="entry name" value="Transferase(Phosphotransferase) domain 1"/>
    <property type="match status" value="1"/>
</dbReference>
<dbReference type="PANTHER" id="PTHR44329:SF214">
    <property type="entry name" value="PROTEIN KINASE DOMAIN-CONTAINING PROTEIN"/>
    <property type="match status" value="1"/>
</dbReference>
<dbReference type="InterPro" id="IPR008271">
    <property type="entry name" value="Ser/Thr_kinase_AS"/>
</dbReference>
<evidence type="ECO:0000256" key="2">
    <source>
        <dbReference type="SAM" id="SignalP"/>
    </source>
</evidence>
<dbReference type="Proteomes" id="UP000722791">
    <property type="component" value="Unassembled WGS sequence"/>
</dbReference>
<sequence>MAVWLLLFFTFLDVHPCVTGRAVGPATSVIDIFNALRDPSVEQVFLGTGVFSWDTLSASAAAGGLIIGPNRRVELVGNVTIQQLSNTSEWPQPQAFHFASGIDFGNSGQGIFKLADNTTVGFRNLFIWHGLSQLGYDAQIMTLAQPGVRAAIRFTQCAKLRDGCLPLQIFAQHVTSYTRLADGGGQTASLQPFCYVPPPGTPAGWINSNSSNNNVTCVAEVLAVDDLATSITRSNGQSYDLYEQDSVYWCRAYASMSCLSASGPEQCVKELLYTAPLLNTSITASPPRAADRSSAADGDGGANRLSTIVLPAVITGVSVLAFLLATVWCIRRRGVARRGSSLFAMDDRGDMGFGADLEAGGRARGAGRGVGARIVGDALARLLPGAAAREAQRKKPYVSGYVPVVSKEALDRITKIRAELSSKMVVASSGDDLSDVRNLHLVGKGTFGRVYKGEWKGVTVALKVINVPLSQYGQAQWQHVLGEAAISTLLNHPCVLQTYSVALLEYSPAVKPVSNASEDDMVNTPPFRPVGGGSGQAQKQQQQQQPASKSTTAADDMIPFYQLKMVSEFCDGGSVVQALTRMQYYDGVGGGTVRLPAVIDIASQVASGMAYLHSANIIHADLKAANVLLKQQPGSGRLQAKVGDFGLSFRLEEPEATHVTKGQLGSITHMAPEVLLHGRVSKASDVYSFGILLYELYTGDQAYLDVPQPMLAYHVTTSGGRPVLPPHCPAAYRGLAKACWAPEPTARPTFEEVYRWLQHTAEAVNKALHSTTTAGRDSRRDVPHGAVDLTSEAVAAVEAAVPSRVPIPVSVDGKLLPAPAVLTEPVDTASAIGPGDNGGCVAPPPSQEPTAVHVSLAPRLYGNGTVDSPGGMEAAPAASAPFLLNHELDSIPNPVGTSSPEARALVGSPVGTQALPALQPSDCSGLPRG</sequence>
<feature type="signal peptide" evidence="2">
    <location>
        <begin position="1"/>
        <end position="20"/>
    </location>
</feature>
<dbReference type="AlphaFoldDB" id="A0A8J4BZE9"/>
<feature type="region of interest" description="Disordered" evidence="1">
    <location>
        <begin position="514"/>
        <end position="552"/>
    </location>
</feature>
<dbReference type="InterPro" id="IPR001245">
    <property type="entry name" value="Ser-Thr/Tyr_kinase_cat_dom"/>
</dbReference>
<dbReference type="GO" id="GO:0005524">
    <property type="term" value="F:ATP binding"/>
    <property type="evidence" value="ECO:0007669"/>
    <property type="project" value="UniProtKB-UniRule"/>
</dbReference>
<evidence type="ECO:0000313" key="3">
    <source>
        <dbReference type="EMBL" id="GIL94088.1"/>
    </source>
</evidence>
<evidence type="ECO:0000256" key="1">
    <source>
        <dbReference type="SAM" id="MobiDB-lite"/>
    </source>
</evidence>
<feature type="chain" id="PRO_5043972241" evidence="2">
    <location>
        <begin position="21"/>
        <end position="929"/>
    </location>
</feature>
<dbReference type="InterPro" id="IPR000719">
    <property type="entry name" value="Prot_kinase_dom"/>
</dbReference>
<organism evidence="3 4">
    <name type="scientific">Volvox reticuliferus</name>
    <dbReference type="NCBI Taxonomy" id="1737510"/>
    <lineage>
        <taxon>Eukaryota</taxon>
        <taxon>Viridiplantae</taxon>
        <taxon>Chlorophyta</taxon>
        <taxon>core chlorophytes</taxon>
        <taxon>Chlorophyceae</taxon>
        <taxon>CS clade</taxon>
        <taxon>Chlamydomonadales</taxon>
        <taxon>Volvocaceae</taxon>
        <taxon>Volvox</taxon>
    </lineage>
</organism>
<proteinExistence type="predicted"/>
<dbReference type="PROSITE" id="PS50011">
    <property type="entry name" value="PROTEIN_KINASE_DOM"/>
    <property type="match status" value="1"/>
</dbReference>
<dbReference type="OrthoDB" id="10261027at2759"/>
<comment type="caution">
    <text evidence="3">The sequence shown here is derived from an EMBL/GenBank/DDBJ whole genome shotgun (WGS) entry which is preliminary data.</text>
</comment>
<dbReference type="GO" id="GO:0004674">
    <property type="term" value="F:protein serine/threonine kinase activity"/>
    <property type="evidence" value="ECO:0007669"/>
    <property type="project" value="TreeGrafter"/>
</dbReference>
<keyword evidence="2" id="KW-0732">Signal</keyword>
<dbReference type="PROSITE" id="PS00108">
    <property type="entry name" value="PROTEIN_KINASE_ST"/>
    <property type="match status" value="1"/>
</dbReference>
<feature type="compositionally biased region" description="Low complexity" evidence="1">
    <location>
        <begin position="536"/>
        <end position="552"/>
    </location>
</feature>
<dbReference type="PROSITE" id="PS00107">
    <property type="entry name" value="PROTEIN_KINASE_ATP"/>
    <property type="match status" value="1"/>
</dbReference>
<dbReference type="InterPro" id="IPR011009">
    <property type="entry name" value="Kinase-like_dom_sf"/>
</dbReference>
<dbReference type="PRINTS" id="PR00109">
    <property type="entry name" value="TYRKINASE"/>
</dbReference>
<dbReference type="InterPro" id="IPR017441">
    <property type="entry name" value="Protein_kinase_ATP_BS"/>
</dbReference>
<accession>A0A8J4BZE9</accession>
<dbReference type="InterPro" id="IPR051681">
    <property type="entry name" value="Ser/Thr_Kinases-Pseudokinases"/>
</dbReference>
<name>A0A8J4BZE9_9CHLO</name>
<dbReference type="EMBL" id="BNCQ01000001">
    <property type="protein sequence ID" value="GIL94088.1"/>
    <property type="molecule type" value="Genomic_DNA"/>
</dbReference>